<name>A0A6A6I3L3_9PLEO</name>
<evidence type="ECO:0000256" key="1">
    <source>
        <dbReference type="SAM" id="MobiDB-lite"/>
    </source>
</evidence>
<reference evidence="2" key="1">
    <citation type="journal article" date="2020" name="Stud. Mycol.">
        <title>101 Dothideomycetes genomes: a test case for predicting lifestyles and emergence of pathogens.</title>
        <authorList>
            <person name="Haridas S."/>
            <person name="Albert R."/>
            <person name="Binder M."/>
            <person name="Bloem J."/>
            <person name="Labutti K."/>
            <person name="Salamov A."/>
            <person name="Andreopoulos B."/>
            <person name="Baker S."/>
            <person name="Barry K."/>
            <person name="Bills G."/>
            <person name="Bluhm B."/>
            <person name="Cannon C."/>
            <person name="Castanera R."/>
            <person name="Culley D."/>
            <person name="Daum C."/>
            <person name="Ezra D."/>
            <person name="Gonzalez J."/>
            <person name="Henrissat B."/>
            <person name="Kuo A."/>
            <person name="Liang C."/>
            <person name="Lipzen A."/>
            <person name="Lutzoni F."/>
            <person name="Magnuson J."/>
            <person name="Mondo S."/>
            <person name="Nolan M."/>
            <person name="Ohm R."/>
            <person name="Pangilinan J."/>
            <person name="Park H.-J."/>
            <person name="Ramirez L."/>
            <person name="Alfaro M."/>
            <person name="Sun H."/>
            <person name="Tritt A."/>
            <person name="Yoshinaga Y."/>
            <person name="Zwiers L.-H."/>
            <person name="Turgeon B."/>
            <person name="Goodwin S."/>
            <person name="Spatafora J."/>
            <person name="Crous P."/>
            <person name="Grigoriev I."/>
        </authorList>
    </citation>
    <scope>NUCLEOTIDE SEQUENCE</scope>
    <source>
        <strain evidence="2">CBS 122368</strain>
    </source>
</reference>
<evidence type="ECO:0000313" key="2">
    <source>
        <dbReference type="EMBL" id="KAF2244876.1"/>
    </source>
</evidence>
<organism evidence="2 3">
    <name type="scientific">Trematosphaeria pertusa</name>
    <dbReference type="NCBI Taxonomy" id="390896"/>
    <lineage>
        <taxon>Eukaryota</taxon>
        <taxon>Fungi</taxon>
        <taxon>Dikarya</taxon>
        <taxon>Ascomycota</taxon>
        <taxon>Pezizomycotina</taxon>
        <taxon>Dothideomycetes</taxon>
        <taxon>Pleosporomycetidae</taxon>
        <taxon>Pleosporales</taxon>
        <taxon>Massarineae</taxon>
        <taxon>Trematosphaeriaceae</taxon>
        <taxon>Trematosphaeria</taxon>
    </lineage>
</organism>
<proteinExistence type="predicted"/>
<dbReference type="AlphaFoldDB" id="A0A6A6I3L3"/>
<dbReference type="GeneID" id="54589768"/>
<dbReference type="RefSeq" id="XP_033679880.1">
    <property type="nucleotide sequence ID" value="XM_033836438.1"/>
</dbReference>
<dbReference type="Proteomes" id="UP000800094">
    <property type="component" value="Unassembled WGS sequence"/>
</dbReference>
<dbReference type="EMBL" id="ML987202">
    <property type="protein sequence ID" value="KAF2244876.1"/>
    <property type="molecule type" value="Genomic_DNA"/>
</dbReference>
<accession>A0A6A6I3L3</accession>
<evidence type="ECO:0000313" key="3">
    <source>
        <dbReference type="Proteomes" id="UP000800094"/>
    </source>
</evidence>
<keyword evidence="3" id="KW-1185">Reference proteome</keyword>
<gene>
    <name evidence="2" type="ORF">BU26DRAFT_88401</name>
</gene>
<protein>
    <submittedName>
        <fullName evidence="2">Uncharacterized protein</fullName>
    </submittedName>
</protein>
<sequence length="102" mass="10287">MNDRSGLSGSTCTLTMHALGSCACATSDGSITTAHLLHPASHQANHPAQPGQRRPLTALGNVGHPGDPSAALKTCDGCSCFPAHIVQGAWASGPAVEAQCRS</sequence>
<dbReference type="PROSITE" id="PS51257">
    <property type="entry name" value="PROKAR_LIPOPROTEIN"/>
    <property type="match status" value="1"/>
</dbReference>
<feature type="region of interest" description="Disordered" evidence="1">
    <location>
        <begin position="39"/>
        <end position="63"/>
    </location>
</feature>